<organism evidence="3 4">
    <name type="scientific">Allopusillimonas soli</name>
    <dbReference type="NCBI Taxonomy" id="659016"/>
    <lineage>
        <taxon>Bacteria</taxon>
        <taxon>Pseudomonadati</taxon>
        <taxon>Pseudomonadota</taxon>
        <taxon>Betaproteobacteria</taxon>
        <taxon>Burkholderiales</taxon>
        <taxon>Alcaligenaceae</taxon>
        <taxon>Allopusillimonas</taxon>
    </lineage>
</organism>
<keyword evidence="4" id="KW-1185">Reference proteome</keyword>
<dbReference type="AlphaFoldDB" id="A0A853FGN7"/>
<dbReference type="Pfam" id="PF06791">
    <property type="entry name" value="TMP_2"/>
    <property type="match status" value="1"/>
</dbReference>
<proteinExistence type="predicted"/>
<reference evidence="3 4" key="1">
    <citation type="submission" date="2020-07" db="EMBL/GenBank/DDBJ databases">
        <title>Taxonomic revisions and descriptions of new bacterial species based on genomic comparisons in the high-G+C-content subgroup of the family Alcaligenaceae.</title>
        <authorList>
            <person name="Szabo A."/>
            <person name="Felfoldi T."/>
        </authorList>
    </citation>
    <scope>NUCLEOTIDE SEQUENCE [LARGE SCALE GENOMIC DNA]</scope>
    <source>
        <strain evidence="3 4">DSM 25264</strain>
    </source>
</reference>
<sequence>MTNKQIGVTLTADVDSLRRGMSSAQAATVDFARQSESALSRASVATTRYGRSQKELSMAMRGVPAQITDIVTSLQAGQRPMSVLLQQGGQLKDMFGGIAPAARALGSTLISLINPLTIVAGGAALLAAAYISGEKESQALQKALITTGHYAGITADQLAEMAERVGKTAGTTGKAAEALVKVVSSGKIAGSAIEQVGLAAIAMEDATGQAIKKTIDQFESLADSPSDAIVKLNSQYHFLTAAVYEQITALEDQGRKDDAAALAQRTYASAVQQRAQEVQESVGYMERAWSSLKGVVVGAWDAMKDVGRTTTAQEELAKIDAEIAKREGGFDLTGRLAKLKSRREGLRDLIKWRDAAARARADDIRAQNLAISAEDTILKLREQSASKTDKLNKALKDYRDNLKAIRALNPAKDSELYKKFLDPAKIAADEAAIRNKFKESGSSGSHDDAATKLLQRLRQSETVTMAQLASEQKLTSAQQERLKYEQLFADLKEKKVLTTDQKSLLLNESLIRAQLDRNVAAEQELRTKKEAVKVDALRASLAASLAADQQQYEEQLAGAGLGKQAQDELRARQKIMRDYQRDLKRASQGFLEGDIGKQTYERQIELLQENLDERLALQRQYYLDLRQEQAEWRNGATAGLADYLDATRDVASQTKTLFTDAFKGMEDAITTFVTTGKLSFSEFADSVINDMVRMAVQQNITGPLAQAASNVLGNLFGGQSAPSGVTPGVDWVYKNATGNVYAGPSISAYSNTVVDKPTFFARGGNVMGEAGPEAILPLKRGPDGNLGVRAVAGQNAAPNVKINIINQGGERMQGQTTAPKFDGEQWVIDVWLKKARTSGAFRSEIRGVLA</sequence>
<evidence type="ECO:0000259" key="1">
    <source>
        <dbReference type="Pfam" id="PF06791"/>
    </source>
</evidence>
<name>A0A853FGN7_9BURK</name>
<protein>
    <submittedName>
        <fullName evidence="3">Phage tail tape measure protein</fullName>
    </submittedName>
</protein>
<dbReference type="OrthoDB" id="363355at2"/>
<dbReference type="EMBL" id="JACCEW010000008">
    <property type="protein sequence ID" value="NYT38868.1"/>
    <property type="molecule type" value="Genomic_DNA"/>
</dbReference>
<accession>A0A853FGN7</accession>
<evidence type="ECO:0000313" key="3">
    <source>
        <dbReference type="EMBL" id="NYT38868.1"/>
    </source>
</evidence>
<dbReference type="InterPro" id="IPR006431">
    <property type="entry name" value="Phage_tape_meas_C"/>
</dbReference>
<dbReference type="NCBIfam" id="TIGR01541">
    <property type="entry name" value="tape_meas_lam_C"/>
    <property type="match status" value="1"/>
</dbReference>
<evidence type="ECO:0000313" key="4">
    <source>
        <dbReference type="Proteomes" id="UP000580517"/>
    </source>
</evidence>
<feature type="domain" description="Bacteriophage tail tape measure C-terminal" evidence="2">
    <location>
        <begin position="631"/>
        <end position="705"/>
    </location>
</feature>
<dbReference type="Pfam" id="PF09718">
    <property type="entry name" value="Tape_meas_lam_C"/>
    <property type="match status" value="1"/>
</dbReference>
<comment type="caution">
    <text evidence="3">The sequence shown here is derived from an EMBL/GenBank/DDBJ whole genome shotgun (WGS) entry which is preliminary data.</text>
</comment>
<dbReference type="Proteomes" id="UP000580517">
    <property type="component" value="Unassembled WGS sequence"/>
</dbReference>
<dbReference type="InterPro" id="IPR009628">
    <property type="entry name" value="Phage_tape_measure_N"/>
</dbReference>
<dbReference type="RefSeq" id="WP_129971452.1">
    <property type="nucleotide sequence ID" value="NZ_JACCEW010000008.1"/>
</dbReference>
<feature type="domain" description="Bacteriophage tail tape measure N-terminal" evidence="1">
    <location>
        <begin position="46"/>
        <end position="247"/>
    </location>
</feature>
<dbReference type="Pfam" id="PF24622">
    <property type="entry name" value="TMP_4"/>
    <property type="match status" value="1"/>
</dbReference>
<gene>
    <name evidence="3" type="ORF">H0A68_18490</name>
</gene>
<evidence type="ECO:0000259" key="2">
    <source>
        <dbReference type="Pfam" id="PF09718"/>
    </source>
</evidence>